<name>A0AAI9YE29_9PEZI</name>
<sequence>MSSVNTRKVLPESETRWPNHLPDSTRPKNNEVKGNKAVINTAFLLAFDLIDDISSCCPYRGFYNVTPQTILQLAAGTGSFVDGNLLCALSVLLSCPYTSDVRVYQIHGSFVTLCDGMRILICEGLSKLSLSLALAVSVLFTTPCKIFSGLHELEGNLIRNTCLNERMIEFKAETSLGLGRIAPGSYAYFVACFLRFPAIFVGIELFFAVATYRDESEVYNVARSGSQVQLKDLFGTLVSLSGLPKLSSFYGKSLPCLTII</sequence>
<comment type="caution">
    <text evidence="3">The sequence shown here is derived from an EMBL/GenBank/DDBJ whole genome shotgun (WGS) entry which is preliminary data.</text>
</comment>
<keyword evidence="2" id="KW-0472">Membrane</keyword>
<feature type="transmembrane region" description="Helical" evidence="2">
    <location>
        <begin position="186"/>
        <end position="210"/>
    </location>
</feature>
<evidence type="ECO:0000313" key="4">
    <source>
        <dbReference type="Proteomes" id="UP001239213"/>
    </source>
</evidence>
<gene>
    <name evidence="3" type="ORF">CCUS01_00282</name>
</gene>
<protein>
    <submittedName>
        <fullName evidence="3">Uncharacterized protein</fullName>
    </submittedName>
</protein>
<evidence type="ECO:0000256" key="2">
    <source>
        <dbReference type="SAM" id="Phobius"/>
    </source>
</evidence>
<reference evidence="3" key="1">
    <citation type="submission" date="2016-11" db="EMBL/GenBank/DDBJ databases">
        <title>The genome sequence of Colletotrichum cuscutae.</title>
        <authorList>
            <person name="Baroncelli R."/>
        </authorList>
    </citation>
    <scope>NUCLEOTIDE SEQUENCE</scope>
    <source>
        <strain evidence="3">IMI 304802</strain>
    </source>
</reference>
<dbReference type="EMBL" id="MPDP01000001">
    <property type="protein sequence ID" value="KAK1499557.1"/>
    <property type="molecule type" value="Genomic_DNA"/>
</dbReference>
<dbReference type="AlphaFoldDB" id="A0AAI9YE29"/>
<feature type="region of interest" description="Disordered" evidence="1">
    <location>
        <begin position="1"/>
        <end position="30"/>
    </location>
</feature>
<feature type="compositionally biased region" description="Basic and acidic residues" evidence="1">
    <location>
        <begin position="9"/>
        <end position="30"/>
    </location>
</feature>
<accession>A0AAI9YE29</accession>
<dbReference type="Proteomes" id="UP001239213">
    <property type="component" value="Unassembled WGS sequence"/>
</dbReference>
<keyword evidence="2" id="KW-1133">Transmembrane helix</keyword>
<evidence type="ECO:0000313" key="3">
    <source>
        <dbReference type="EMBL" id="KAK1499557.1"/>
    </source>
</evidence>
<organism evidence="3 4">
    <name type="scientific">Colletotrichum cuscutae</name>
    <dbReference type="NCBI Taxonomy" id="1209917"/>
    <lineage>
        <taxon>Eukaryota</taxon>
        <taxon>Fungi</taxon>
        <taxon>Dikarya</taxon>
        <taxon>Ascomycota</taxon>
        <taxon>Pezizomycotina</taxon>
        <taxon>Sordariomycetes</taxon>
        <taxon>Hypocreomycetidae</taxon>
        <taxon>Glomerellales</taxon>
        <taxon>Glomerellaceae</taxon>
        <taxon>Colletotrichum</taxon>
        <taxon>Colletotrichum acutatum species complex</taxon>
    </lineage>
</organism>
<evidence type="ECO:0000256" key="1">
    <source>
        <dbReference type="SAM" id="MobiDB-lite"/>
    </source>
</evidence>
<keyword evidence="2" id="KW-0812">Transmembrane</keyword>
<keyword evidence="4" id="KW-1185">Reference proteome</keyword>
<proteinExistence type="predicted"/>